<dbReference type="GO" id="GO:0000026">
    <property type="term" value="F:alpha-1,2-mannosyltransferase activity"/>
    <property type="evidence" value="ECO:0007669"/>
    <property type="project" value="TreeGrafter"/>
</dbReference>
<evidence type="ECO:0000256" key="8">
    <source>
        <dbReference type="ARBA" id="ARBA00023034"/>
    </source>
</evidence>
<evidence type="ECO:0000256" key="1">
    <source>
        <dbReference type="ARBA" id="ARBA00004323"/>
    </source>
</evidence>
<evidence type="ECO:0008006" key="12">
    <source>
        <dbReference type="Google" id="ProtNLM"/>
    </source>
</evidence>
<keyword evidence="11" id="KW-1185">Reference proteome</keyword>
<dbReference type="GO" id="GO:0046354">
    <property type="term" value="P:mannan biosynthetic process"/>
    <property type="evidence" value="ECO:0007669"/>
    <property type="project" value="TreeGrafter"/>
</dbReference>
<dbReference type="GO" id="GO:0000139">
    <property type="term" value="C:Golgi membrane"/>
    <property type="evidence" value="ECO:0007669"/>
    <property type="project" value="UniProtKB-SubCell"/>
</dbReference>
<dbReference type="EMBL" id="LMYN01000171">
    <property type="protein sequence ID" value="KRZ99136.1"/>
    <property type="molecule type" value="Genomic_DNA"/>
</dbReference>
<dbReference type="Pfam" id="PF11051">
    <property type="entry name" value="Mannosyl_trans3"/>
    <property type="match status" value="1"/>
</dbReference>
<proteinExistence type="inferred from homology"/>
<comment type="subcellular location">
    <subcellularLocation>
        <location evidence="1">Golgi apparatus membrane</location>
        <topology evidence="1">Single-pass type II membrane protein</topology>
    </subcellularLocation>
</comment>
<evidence type="ECO:0000313" key="11">
    <source>
        <dbReference type="Proteomes" id="UP000054251"/>
    </source>
</evidence>
<evidence type="ECO:0000256" key="5">
    <source>
        <dbReference type="ARBA" id="ARBA00022692"/>
    </source>
</evidence>
<evidence type="ECO:0000256" key="7">
    <source>
        <dbReference type="ARBA" id="ARBA00022989"/>
    </source>
</evidence>
<dbReference type="RefSeq" id="XP_015465239.1">
    <property type="nucleotide sequence ID" value="XM_015613939.1"/>
</dbReference>
<comment type="similarity">
    <text evidence="3">Belongs to the MNN1/MNT family.</text>
</comment>
<evidence type="ECO:0000256" key="2">
    <source>
        <dbReference type="ARBA" id="ARBA00004922"/>
    </source>
</evidence>
<keyword evidence="6" id="KW-0735">Signal-anchor</keyword>
<evidence type="ECO:0000256" key="9">
    <source>
        <dbReference type="ARBA" id="ARBA00023136"/>
    </source>
</evidence>
<evidence type="ECO:0000256" key="6">
    <source>
        <dbReference type="ARBA" id="ARBA00022968"/>
    </source>
</evidence>
<sequence>MVYMGNYLRSLRMKFALFGAVICLLILVTIHETSKEYYGLIPISMKGYLSNERNTGKDVENLCANNVKAQIFWGNLFETISANSLNLTNDELDNAITYNTVADRKETNTRDVLLSKADISEKAFKEFKEKHKTLLQELPSEIPTVAYKPGSNGIVFVGGGRFSWLSYLSLLGLRETGSKMPVEIIMPKYVDYEEEMEFCTEILPKLNAKCVVIPEIFGPSVMTKWNKKIKSYQFKSLALMVSSFQNVLLLDSDNIVIENPDPFFDSDLFRTYGMITWPDYWRRTISPHFYNIAGTEVNERKRVRYDRLQIGYDESDNNLQENEKDSVPFHDLDGAVPNLSTESGQLFINKDSHGKTLLLSLYYNLYGPKLYYKLFSLGELGEGDKDSFAAAATVLKQDFYQLKSSIKGIGHFDKDDHFQGKAMAQKNPLRDYEIFKERVSKPLIEQEKNKMPLNERVQHAKKVIRNHFTSNNDNPIFAMHCHYPKLDPADIMQRDSIYDKEEKRLHYRMYKGFSFERNSNEGNTTIDFELTQWTNMQRALCTEKLYFRHFGHDNQELCEFINNQVSWLSNS</sequence>
<comment type="caution">
    <text evidence="10">The sequence shown here is derived from an EMBL/GenBank/DDBJ whole genome shotgun (WGS) entry which is preliminary data.</text>
</comment>
<keyword evidence="9" id="KW-0472">Membrane</keyword>
<keyword evidence="7" id="KW-1133">Transmembrane helix</keyword>
<name>A0A0V1PSC4_9ASCO</name>
<evidence type="ECO:0000256" key="3">
    <source>
        <dbReference type="ARBA" id="ARBA00009105"/>
    </source>
</evidence>
<evidence type="ECO:0000313" key="10">
    <source>
        <dbReference type="EMBL" id="KRZ99136.1"/>
    </source>
</evidence>
<keyword evidence="8" id="KW-0333">Golgi apparatus</keyword>
<dbReference type="SUPFAM" id="SSF53448">
    <property type="entry name" value="Nucleotide-diphospho-sugar transferases"/>
    <property type="match status" value="1"/>
</dbReference>
<organism evidence="10 11">
    <name type="scientific">Debaryomyces fabryi</name>
    <dbReference type="NCBI Taxonomy" id="58627"/>
    <lineage>
        <taxon>Eukaryota</taxon>
        <taxon>Fungi</taxon>
        <taxon>Dikarya</taxon>
        <taxon>Ascomycota</taxon>
        <taxon>Saccharomycotina</taxon>
        <taxon>Pichiomycetes</taxon>
        <taxon>Debaryomycetaceae</taxon>
        <taxon>Debaryomyces</taxon>
    </lineage>
</organism>
<dbReference type="PANTHER" id="PTHR31646:SF1">
    <property type="entry name" value="ALPHA-1,2-MANNOSYLTRANSFERASE MNN2"/>
    <property type="match status" value="1"/>
</dbReference>
<dbReference type="OrthoDB" id="430354at2759"/>
<reference evidence="10 11" key="1">
    <citation type="submission" date="2015-11" db="EMBL/GenBank/DDBJ databases">
        <title>The genome of Debaryomyces fabryi.</title>
        <authorList>
            <person name="Tafer H."/>
            <person name="Lopandic K."/>
        </authorList>
    </citation>
    <scope>NUCLEOTIDE SEQUENCE [LARGE SCALE GENOMIC DNA]</scope>
    <source>
        <strain evidence="10 11">CBS 789</strain>
    </source>
</reference>
<protein>
    <recommendedName>
        <fullName evidence="12">Alpha-1,2-mannosyltransferase MNN2</fullName>
    </recommendedName>
</protein>
<dbReference type="GeneID" id="26842119"/>
<accession>A0A0V1PSC4</accession>
<keyword evidence="4" id="KW-0808">Transferase</keyword>
<keyword evidence="5" id="KW-0812">Transmembrane</keyword>
<dbReference type="InterPro" id="IPR029044">
    <property type="entry name" value="Nucleotide-diphossugar_trans"/>
</dbReference>
<comment type="pathway">
    <text evidence="2">Protein modification; protein glycosylation.</text>
</comment>
<dbReference type="AlphaFoldDB" id="A0A0V1PSC4"/>
<gene>
    <name evidence="10" type="ORF">AC631_05110</name>
</gene>
<dbReference type="PANTHER" id="PTHR31646">
    <property type="entry name" value="ALPHA-1,2-MANNOSYLTRANSFERASE MNN2"/>
    <property type="match status" value="1"/>
</dbReference>
<dbReference type="InterPro" id="IPR022751">
    <property type="entry name" value="Alpha_mannosyltransferase"/>
</dbReference>
<evidence type="ECO:0000256" key="4">
    <source>
        <dbReference type="ARBA" id="ARBA00022679"/>
    </source>
</evidence>
<dbReference type="Proteomes" id="UP000054251">
    <property type="component" value="Unassembled WGS sequence"/>
</dbReference>
<dbReference type="UniPathway" id="UPA00378"/>